<accession>A0ACB8R451</accession>
<proteinExistence type="predicted"/>
<reference evidence="1" key="1">
    <citation type="submission" date="2021-02" db="EMBL/GenBank/DDBJ databases">
        <authorList>
            <consortium name="DOE Joint Genome Institute"/>
            <person name="Ahrendt S."/>
            <person name="Looney B.P."/>
            <person name="Miyauchi S."/>
            <person name="Morin E."/>
            <person name="Drula E."/>
            <person name="Courty P.E."/>
            <person name="Chicoki N."/>
            <person name="Fauchery L."/>
            <person name="Kohler A."/>
            <person name="Kuo A."/>
            <person name="Labutti K."/>
            <person name="Pangilinan J."/>
            <person name="Lipzen A."/>
            <person name="Riley R."/>
            <person name="Andreopoulos W."/>
            <person name="He G."/>
            <person name="Johnson J."/>
            <person name="Barry K.W."/>
            <person name="Grigoriev I.V."/>
            <person name="Nagy L."/>
            <person name="Hibbett D."/>
            <person name="Henrissat B."/>
            <person name="Matheny P.B."/>
            <person name="Labbe J."/>
            <person name="Martin F."/>
        </authorList>
    </citation>
    <scope>NUCLEOTIDE SEQUENCE</scope>
    <source>
        <strain evidence="1">FP105234-sp</strain>
    </source>
</reference>
<organism evidence="1 2">
    <name type="scientific">Auriscalpium vulgare</name>
    <dbReference type="NCBI Taxonomy" id="40419"/>
    <lineage>
        <taxon>Eukaryota</taxon>
        <taxon>Fungi</taxon>
        <taxon>Dikarya</taxon>
        <taxon>Basidiomycota</taxon>
        <taxon>Agaricomycotina</taxon>
        <taxon>Agaricomycetes</taxon>
        <taxon>Russulales</taxon>
        <taxon>Auriscalpiaceae</taxon>
        <taxon>Auriscalpium</taxon>
    </lineage>
</organism>
<protein>
    <submittedName>
        <fullName evidence="1">Uncharacterized protein</fullName>
    </submittedName>
</protein>
<evidence type="ECO:0000313" key="1">
    <source>
        <dbReference type="EMBL" id="KAI0038818.1"/>
    </source>
</evidence>
<dbReference type="Proteomes" id="UP000814033">
    <property type="component" value="Unassembled WGS sequence"/>
</dbReference>
<dbReference type="EMBL" id="MU276406">
    <property type="protein sequence ID" value="KAI0038818.1"/>
    <property type="molecule type" value="Genomic_DNA"/>
</dbReference>
<reference evidence="1" key="2">
    <citation type="journal article" date="2022" name="New Phytol.">
        <title>Evolutionary transition to the ectomycorrhizal habit in the genomes of a hyperdiverse lineage of mushroom-forming fungi.</title>
        <authorList>
            <person name="Looney B."/>
            <person name="Miyauchi S."/>
            <person name="Morin E."/>
            <person name="Drula E."/>
            <person name="Courty P.E."/>
            <person name="Kohler A."/>
            <person name="Kuo A."/>
            <person name="LaButti K."/>
            <person name="Pangilinan J."/>
            <person name="Lipzen A."/>
            <person name="Riley R."/>
            <person name="Andreopoulos W."/>
            <person name="He G."/>
            <person name="Johnson J."/>
            <person name="Nolan M."/>
            <person name="Tritt A."/>
            <person name="Barry K.W."/>
            <person name="Grigoriev I.V."/>
            <person name="Nagy L.G."/>
            <person name="Hibbett D."/>
            <person name="Henrissat B."/>
            <person name="Matheny P.B."/>
            <person name="Labbe J."/>
            <person name="Martin F.M."/>
        </authorList>
    </citation>
    <scope>NUCLEOTIDE SEQUENCE</scope>
    <source>
        <strain evidence="1">FP105234-sp</strain>
    </source>
</reference>
<comment type="caution">
    <text evidence="1">The sequence shown here is derived from an EMBL/GenBank/DDBJ whole genome shotgun (WGS) entry which is preliminary data.</text>
</comment>
<gene>
    <name evidence="1" type="ORF">FA95DRAFT_1137059</name>
</gene>
<evidence type="ECO:0000313" key="2">
    <source>
        <dbReference type="Proteomes" id="UP000814033"/>
    </source>
</evidence>
<name>A0ACB8R451_9AGAM</name>
<sequence length="474" mass="52981">MTFQSLSDYNTNPLFQSLIAVGIGGVNDSCTPETSPPSTSPRRYWQTTFHSISVNGQQVVDSTAAIIDTGTTHSSTAIAALYAQISAAQEDDSLGTCLYSIPCSFNTHEDLRDASACDAWRRARVRSGHGGYLRLETRADEFDLLIVKAPAPRPNLELILQPEIGTDPGGWFVHRAQYIPTHLTLSERKFLRLLDVALQVSEYPDKIDTIGLGLSKAKRVVYQIRELCAILSGLMLAADYKQGQELFAERDVHGNEEFYQRIFELGRRYKITNPDKMRITYGKLIYLLQDSQTPEVKDILGFPCVAPINTVYTLLYVHGALDMLHDSPLIIVATQELTSINRGQCEIQRDIKAKERAIETLSSCWVLVDLSKDTVQQALYMPHHSHALLFHPSLTPSRQRAPFRTRTHFHATSPPRSSSLPFRPSVFPAPTRRVTAPRLSFIHPRRSKTPASTLDAAGTLLFMSINTHLVNPAR</sequence>
<keyword evidence="2" id="KW-1185">Reference proteome</keyword>